<dbReference type="AlphaFoldDB" id="H8H0R6"/>
<gene>
    <name evidence="2" type="ordered locus">DGo_PA0049</name>
</gene>
<proteinExistence type="predicted"/>
<dbReference type="KEGG" id="dgo:DGo_PA0049"/>
<organism evidence="2 3">
    <name type="scientific">Deinococcus gobiensis (strain DSM 21396 / JCM 16679 / CGMCC 1.7299 / I-0)</name>
    <dbReference type="NCBI Taxonomy" id="745776"/>
    <lineage>
        <taxon>Bacteria</taxon>
        <taxon>Thermotogati</taxon>
        <taxon>Deinococcota</taxon>
        <taxon>Deinococci</taxon>
        <taxon>Deinococcales</taxon>
        <taxon>Deinococcaceae</taxon>
        <taxon>Deinococcus</taxon>
    </lineage>
</organism>
<dbReference type="Gene3D" id="3.30.70.270">
    <property type="match status" value="1"/>
</dbReference>
<dbReference type="SUPFAM" id="SSF55073">
    <property type="entry name" value="Nucleotide cyclase"/>
    <property type="match status" value="1"/>
</dbReference>
<dbReference type="SMART" id="SM00267">
    <property type="entry name" value="GGDEF"/>
    <property type="match status" value="1"/>
</dbReference>
<name>H8H0R6_DEIGI</name>
<keyword evidence="2" id="KW-0614">Plasmid</keyword>
<dbReference type="HOGENOM" id="CLU_432596_0_0_0"/>
<dbReference type="Proteomes" id="UP000007575">
    <property type="component" value="Plasmid P1"/>
</dbReference>
<accession>H8H0R6</accession>
<keyword evidence="3" id="KW-1185">Reference proteome</keyword>
<dbReference type="Pfam" id="PF00990">
    <property type="entry name" value="GGDEF"/>
    <property type="match status" value="1"/>
</dbReference>
<dbReference type="InterPro" id="IPR035965">
    <property type="entry name" value="PAS-like_dom_sf"/>
</dbReference>
<geneLocation type="plasmid" evidence="2 3">
    <name>P1</name>
</geneLocation>
<dbReference type="InterPro" id="IPR000160">
    <property type="entry name" value="GGDEF_dom"/>
</dbReference>
<evidence type="ECO:0000259" key="1">
    <source>
        <dbReference type="SMART" id="SM00267"/>
    </source>
</evidence>
<dbReference type="InterPro" id="IPR043128">
    <property type="entry name" value="Rev_trsase/Diguanyl_cyclase"/>
</dbReference>
<dbReference type="OrthoDB" id="9812260at2"/>
<dbReference type="PATRIC" id="fig|745776.4.peg.3087"/>
<sequence length="632" mass="67448">MEPSFLSSEAFNAVLQAVLASSGASESFVLFHDGGGTVRLGPGDVRRLEGDWGAGLDRWLPPEGDTLPLLHGGQTVGLLCTVPGEALSAGTDHTLSGLLAQVSMTADPWSADQLSGQSALVDRCGRLRAATPGWFALFGLSGEATGQPLGELRPGWRCLEQALPDVLAGRAHGLPAWREEPAGQAARTLGGDLRPWPVMGGELAALFTVWALDPAPRAAPGDAAPAGLASGHAAFQAIFGHAPQAQWIVDARGTVLDGNAAAAALEPGGAAATLGEPIWSSGVWRGLDPVRRQVRAAALRAGRGEASELLLEMEAGAPWQLRARPLDRSHALFEAVPLDHDPKTVERRLALLDVLMAHSGEAVIVTDGRGRPLMFSGAVRQMMMPGAQEAAARDWARHFELRGTDGAPLSPAQFPAVRALRGEQVQDEEVLVVSDQGTRSLAMSAHLLPGDLGAVVLARDLGEKRRLLSYLSQVTRRDPLTELPNRQAFLDRIETALEQRRHDPETRYAVLLCELGGLGDPLATFGPVLGQRLWLDCAARFRDVFRSTDLVARFEQGQFAALLARPGNGLGLILDRLRESFSVPFTVGEETFVPELWVGLVPDLGTQLSPHDVLFRASQSLRVLPVHVLASE</sequence>
<protein>
    <submittedName>
        <fullName evidence="2">Diguanylate cyclase containing PAS domain</fullName>
    </submittedName>
</protein>
<evidence type="ECO:0000313" key="3">
    <source>
        <dbReference type="Proteomes" id="UP000007575"/>
    </source>
</evidence>
<dbReference type="RefSeq" id="WP_014695453.1">
    <property type="nucleotide sequence ID" value="NC_017805.1"/>
</dbReference>
<evidence type="ECO:0000313" key="2">
    <source>
        <dbReference type="EMBL" id="AFD26935.1"/>
    </source>
</evidence>
<dbReference type="EMBL" id="CP002192">
    <property type="protein sequence ID" value="AFD26935.1"/>
    <property type="molecule type" value="Genomic_DNA"/>
</dbReference>
<dbReference type="PANTHER" id="PTHR44757">
    <property type="entry name" value="DIGUANYLATE CYCLASE DGCP"/>
    <property type="match status" value="1"/>
</dbReference>
<feature type="domain" description="GGDEF" evidence="1">
    <location>
        <begin position="464"/>
        <end position="630"/>
    </location>
</feature>
<dbReference type="InterPro" id="IPR052155">
    <property type="entry name" value="Biofilm_reg_signaling"/>
</dbReference>
<dbReference type="InterPro" id="IPR029787">
    <property type="entry name" value="Nucleotide_cyclase"/>
</dbReference>
<dbReference type="SUPFAM" id="SSF55785">
    <property type="entry name" value="PYP-like sensor domain (PAS domain)"/>
    <property type="match status" value="1"/>
</dbReference>
<reference evidence="2 3" key="1">
    <citation type="journal article" date="2012" name="PLoS ONE">
        <title>Genome sequence and transcriptome analysis of the radioresistant bacterium Deinococcus gobiensis: insights into the extreme environmental adaptations.</title>
        <authorList>
            <person name="Yuan M."/>
            <person name="Chen M."/>
            <person name="Zhang W."/>
            <person name="Lu W."/>
            <person name="Wang J."/>
            <person name="Yang M."/>
            <person name="Zhao P."/>
            <person name="Tang R."/>
            <person name="Li X."/>
            <person name="Hao Y."/>
            <person name="Zhou Z."/>
            <person name="Zhan Y."/>
            <person name="Yu H."/>
            <person name="Teng C."/>
            <person name="Yan Y."/>
            <person name="Ping S."/>
            <person name="Wang Y."/>
            <person name="Lin M."/>
        </authorList>
    </citation>
    <scope>NUCLEOTIDE SEQUENCE [LARGE SCALE GENOMIC DNA]</scope>
    <source>
        <strain evidence="3">DSM 21396 / JCM 16679 / CGMCC 1.7299 / I-0</strain>
        <plasmid evidence="2">P1</plasmid>
    </source>
</reference>
<dbReference type="PANTHER" id="PTHR44757:SF2">
    <property type="entry name" value="BIOFILM ARCHITECTURE MAINTENANCE PROTEIN MBAA"/>
    <property type="match status" value="1"/>
</dbReference>